<dbReference type="Proteomes" id="UP001055102">
    <property type="component" value="Unassembled WGS sequence"/>
</dbReference>
<reference evidence="1" key="2">
    <citation type="submission" date="2021-08" db="EMBL/GenBank/DDBJ databases">
        <authorList>
            <person name="Tani A."/>
            <person name="Ola A."/>
            <person name="Ogura Y."/>
            <person name="Katsura K."/>
            <person name="Hayashi T."/>
        </authorList>
    </citation>
    <scope>NUCLEOTIDE SEQUENCE</scope>
    <source>
        <strain evidence="1">LMG 23639</strain>
    </source>
</reference>
<name>A0ABQ4SUX1_9HYPH</name>
<sequence>MVRGAITGVAGGIVEGWLALDGGGRPRTALLAAEDGISVRAIADRYRADLFAAGLGHGHHGFRARVPLGAGRRLRLVDEASGLALSEILFPAADASDDRPLTVEALIAGPPRWTTAELVRHAENLPIAATLAALGPQVALERMTRFIFGEVPDVGSLRDLVQAVTDERIGPVDAFRMLLRTAERMAGGPKPLPGVYEGTYPFLRR</sequence>
<dbReference type="RefSeq" id="WP_238274675.1">
    <property type="nucleotide sequence ID" value="NZ_BPQR01000021.1"/>
</dbReference>
<evidence type="ECO:0000313" key="2">
    <source>
        <dbReference type="Proteomes" id="UP001055102"/>
    </source>
</evidence>
<keyword evidence="2" id="KW-1185">Reference proteome</keyword>
<dbReference type="EMBL" id="BPQR01000021">
    <property type="protein sequence ID" value="GJE06016.1"/>
    <property type="molecule type" value="Genomic_DNA"/>
</dbReference>
<evidence type="ECO:0008006" key="3">
    <source>
        <dbReference type="Google" id="ProtNLM"/>
    </source>
</evidence>
<reference evidence="1" key="1">
    <citation type="journal article" date="2021" name="Front. Microbiol.">
        <title>Comprehensive Comparative Genomics and Phenotyping of Methylobacterium Species.</title>
        <authorList>
            <person name="Alessa O."/>
            <person name="Ogura Y."/>
            <person name="Fujitani Y."/>
            <person name="Takami H."/>
            <person name="Hayashi T."/>
            <person name="Sahin N."/>
            <person name="Tani A."/>
        </authorList>
    </citation>
    <scope>NUCLEOTIDE SEQUENCE</scope>
    <source>
        <strain evidence="1">LMG 23639</strain>
    </source>
</reference>
<accession>A0ABQ4SUX1</accession>
<gene>
    <name evidence="1" type="ORF">AOPFMNJM_1322</name>
</gene>
<proteinExistence type="predicted"/>
<evidence type="ECO:0000313" key="1">
    <source>
        <dbReference type="EMBL" id="GJE06016.1"/>
    </source>
</evidence>
<organism evidence="1 2">
    <name type="scientific">Methylobacterium jeotgali</name>
    <dbReference type="NCBI Taxonomy" id="381630"/>
    <lineage>
        <taxon>Bacteria</taxon>
        <taxon>Pseudomonadati</taxon>
        <taxon>Pseudomonadota</taxon>
        <taxon>Alphaproteobacteria</taxon>
        <taxon>Hyphomicrobiales</taxon>
        <taxon>Methylobacteriaceae</taxon>
        <taxon>Methylobacterium</taxon>
    </lineage>
</organism>
<protein>
    <recommendedName>
        <fullName evidence="3">AraC family transcriptional regulator</fullName>
    </recommendedName>
</protein>
<comment type="caution">
    <text evidence="1">The sequence shown here is derived from an EMBL/GenBank/DDBJ whole genome shotgun (WGS) entry which is preliminary data.</text>
</comment>